<dbReference type="OrthoDB" id="10056424at2759"/>
<protein>
    <submittedName>
        <fullName evidence="1">Putative tick transposon</fullName>
    </submittedName>
</protein>
<dbReference type="PANTHER" id="PTHR24559">
    <property type="entry name" value="TRANSPOSON TY3-I GAG-POL POLYPROTEIN"/>
    <property type="match status" value="1"/>
</dbReference>
<dbReference type="InterPro" id="IPR043502">
    <property type="entry name" value="DNA/RNA_pol_sf"/>
</dbReference>
<dbReference type="Gene3D" id="3.10.10.10">
    <property type="entry name" value="HIV Type 1 Reverse Transcriptase, subunit A, domain 1"/>
    <property type="match status" value="1"/>
</dbReference>
<proteinExistence type="predicted"/>
<sequence length="219" mass="24439">MRVDVLRISEQSVTLPPRASVLVDVTCCGLSDGDVVAETNLEHLLQQGICVARSVIHVRDGRSELLVTNFSNEHRHLFRGTSIAFAHEVANVTNCPTSEIVDNADTSMSNIDINPDLSTDNQTALRALLFEYRSCFASCSKIRQTSITQHRIITYEDARPIHQHPYRVSAKEREAIRTQVREVLDDGVIEPSNSPWSSPVVLVQKEGRVATLLRRLPKA</sequence>
<reference evidence="1" key="1">
    <citation type="submission" date="2020-03" db="EMBL/GenBank/DDBJ databases">
        <title>A transcriptome and proteome of the tick Rhipicephalus microplus shaped by the genetic composition of its hosts and developmental stage.</title>
        <authorList>
            <person name="Garcia G.R."/>
            <person name="Ribeiro J.M.C."/>
            <person name="Maruyama S.R."/>
            <person name="Gardinasse L.G."/>
            <person name="Nelson K."/>
            <person name="Ferreira B.R."/>
            <person name="Andrade T.G."/>
            <person name="Santos I.K.F.M."/>
        </authorList>
    </citation>
    <scope>NUCLEOTIDE SEQUENCE</scope>
    <source>
        <strain evidence="1">NSGR</strain>
        <tissue evidence="1">Salivary glands</tissue>
    </source>
</reference>
<organism evidence="1">
    <name type="scientific">Rhipicephalus microplus</name>
    <name type="common">Cattle tick</name>
    <name type="synonym">Boophilus microplus</name>
    <dbReference type="NCBI Taxonomy" id="6941"/>
    <lineage>
        <taxon>Eukaryota</taxon>
        <taxon>Metazoa</taxon>
        <taxon>Ecdysozoa</taxon>
        <taxon>Arthropoda</taxon>
        <taxon>Chelicerata</taxon>
        <taxon>Arachnida</taxon>
        <taxon>Acari</taxon>
        <taxon>Parasitiformes</taxon>
        <taxon>Ixodida</taxon>
        <taxon>Ixodoidea</taxon>
        <taxon>Ixodidae</taxon>
        <taxon>Rhipicephalinae</taxon>
        <taxon>Rhipicephalus</taxon>
        <taxon>Boophilus</taxon>
    </lineage>
</organism>
<dbReference type="VEuPathDB" id="VectorBase:LOC119186804"/>
<dbReference type="EMBL" id="GIKN01005228">
    <property type="protein sequence ID" value="NIE47501.1"/>
    <property type="molecule type" value="Transcribed_RNA"/>
</dbReference>
<dbReference type="SUPFAM" id="SSF56672">
    <property type="entry name" value="DNA/RNA polymerases"/>
    <property type="match status" value="1"/>
</dbReference>
<dbReference type="AlphaFoldDB" id="A0A6G5A933"/>
<dbReference type="PANTHER" id="PTHR24559:SF444">
    <property type="entry name" value="REVERSE TRANSCRIPTASE DOMAIN-CONTAINING PROTEIN"/>
    <property type="match status" value="1"/>
</dbReference>
<name>A0A6G5A933_RHIMP</name>
<dbReference type="InterPro" id="IPR053134">
    <property type="entry name" value="RNA-dir_DNA_polymerase"/>
</dbReference>
<dbReference type="GO" id="GO:0071897">
    <property type="term" value="P:DNA biosynthetic process"/>
    <property type="evidence" value="ECO:0007669"/>
    <property type="project" value="UniProtKB-ARBA"/>
</dbReference>
<evidence type="ECO:0000313" key="1">
    <source>
        <dbReference type="EMBL" id="NIE47501.1"/>
    </source>
</evidence>
<accession>A0A6G5A933</accession>